<dbReference type="Pfam" id="PF00171">
    <property type="entry name" value="Aldedh"/>
    <property type="match status" value="1"/>
</dbReference>
<dbReference type="CDD" id="cd07129">
    <property type="entry name" value="ALDH_KGSADH"/>
    <property type="match status" value="1"/>
</dbReference>
<evidence type="ECO:0000259" key="2">
    <source>
        <dbReference type="Pfam" id="PF00171"/>
    </source>
</evidence>
<dbReference type="GO" id="GO:0016620">
    <property type="term" value="F:oxidoreductase activity, acting on the aldehyde or oxo group of donors, NAD or NADP as acceptor"/>
    <property type="evidence" value="ECO:0007669"/>
    <property type="project" value="InterPro"/>
</dbReference>
<proteinExistence type="predicted"/>
<evidence type="ECO:0000256" key="1">
    <source>
        <dbReference type="ARBA" id="ARBA00023002"/>
    </source>
</evidence>
<sequence length="506" mass="52518">MPDTTLTGRHLIAGAWMEGGRTFRSDPVSGDPLEVHSGGVAEIDAAMQAAEEAFATYGWTTREARAAFLGAIADEIEARGDALTAIGSAETGLPEARLTGERGRTCGQLRLFAEHLRKGVYLDRRHDRALPDREPLPRPDLRMMQRPIGPVGVFGASNFPLAFSTAGGDTAAALAAGCPVVYKGHPGHPGTGEIVAQAIAAAIASQGLPAGTFGFVQSADTAAGEALVTHPLTRAVGFTGSFHGGKALFDLAMGRDEPIPFFGELGSINPVFVMPEAQGARGADLGTGWAGSLTMGVGQFCTNPGLVILTEGAGADAFLDAARAALDGTDAQPMLTQGVAEGYRRGVAAAEGTGVATTLLRHDSEGRAGSPALFTLSGDDWLAHPELAHEMFGPAGIVVRARDMEQAAEIARGLVGQLTVTLLMDDGDTDAARHLVPVLERKAGRLLVNGFPTGVEVADAMVHGGPYPASTNFGATSVGTLAIRRFLRPVCYQNMPEALLPDDLRG</sequence>
<dbReference type="InterPro" id="IPR016161">
    <property type="entry name" value="Ald_DH/histidinol_DH"/>
</dbReference>
<dbReference type="OrthoDB" id="9770537at2"/>
<name>A0A438AMQ5_9RHOB</name>
<reference evidence="3 4" key="1">
    <citation type="submission" date="2018-11" db="EMBL/GenBank/DDBJ databases">
        <title>Mesobaculum littorinae gen. nov., sp. nov., isolated from Littorina scabra that represents a novel genus of the order Rhodobacteraceae.</title>
        <authorList>
            <person name="Li F."/>
        </authorList>
    </citation>
    <scope>NUCLEOTIDE SEQUENCE [LARGE SCALE GENOMIC DNA]</scope>
    <source>
        <strain evidence="3 4">M0103</strain>
    </source>
</reference>
<evidence type="ECO:0000313" key="4">
    <source>
        <dbReference type="Proteomes" id="UP000285908"/>
    </source>
</evidence>
<gene>
    <name evidence="3" type="ORF">EKE94_04640</name>
</gene>
<keyword evidence="1" id="KW-0560">Oxidoreductase</keyword>
<dbReference type="SUPFAM" id="SSF53720">
    <property type="entry name" value="ALDH-like"/>
    <property type="match status" value="1"/>
</dbReference>
<comment type="caution">
    <text evidence="3">The sequence shown here is derived from an EMBL/GenBank/DDBJ whole genome shotgun (WGS) entry which is preliminary data.</text>
</comment>
<keyword evidence="4" id="KW-1185">Reference proteome</keyword>
<evidence type="ECO:0000313" key="3">
    <source>
        <dbReference type="EMBL" id="RVV99944.1"/>
    </source>
</evidence>
<dbReference type="EMBL" id="RQXX01000001">
    <property type="protein sequence ID" value="RVV99944.1"/>
    <property type="molecule type" value="Genomic_DNA"/>
</dbReference>
<dbReference type="InterPro" id="IPR015590">
    <property type="entry name" value="Aldehyde_DH_dom"/>
</dbReference>
<dbReference type="AlphaFoldDB" id="A0A438AMQ5"/>
<dbReference type="Gene3D" id="3.40.605.10">
    <property type="entry name" value="Aldehyde Dehydrogenase, Chain A, domain 1"/>
    <property type="match status" value="2"/>
</dbReference>
<dbReference type="PANTHER" id="PTHR43353:SF3">
    <property type="entry name" value="ALDEHYDE DEHYDROGENASE-RELATED"/>
    <property type="match status" value="1"/>
</dbReference>
<dbReference type="Proteomes" id="UP000285908">
    <property type="component" value="Unassembled WGS sequence"/>
</dbReference>
<accession>A0A438AMQ5</accession>
<dbReference type="InterPro" id="IPR044151">
    <property type="entry name" value="ALDH_KGSADH"/>
</dbReference>
<dbReference type="InterPro" id="IPR050740">
    <property type="entry name" value="Aldehyde_DH_Superfamily"/>
</dbReference>
<dbReference type="RefSeq" id="WP_127905387.1">
    <property type="nucleotide sequence ID" value="NZ_RQXX01000001.1"/>
</dbReference>
<organism evidence="3 4">
    <name type="scientific">Mesobaculum littorinae</name>
    <dbReference type="NCBI Taxonomy" id="2486419"/>
    <lineage>
        <taxon>Bacteria</taxon>
        <taxon>Pseudomonadati</taxon>
        <taxon>Pseudomonadota</taxon>
        <taxon>Alphaproteobacteria</taxon>
        <taxon>Rhodobacterales</taxon>
        <taxon>Roseobacteraceae</taxon>
        <taxon>Mesobaculum</taxon>
    </lineage>
</organism>
<dbReference type="PANTHER" id="PTHR43353">
    <property type="entry name" value="SUCCINATE-SEMIALDEHYDE DEHYDROGENASE, MITOCHONDRIAL"/>
    <property type="match status" value="1"/>
</dbReference>
<dbReference type="InterPro" id="IPR016162">
    <property type="entry name" value="Ald_DH_N"/>
</dbReference>
<feature type="domain" description="Aldehyde dehydrogenase" evidence="2">
    <location>
        <begin position="32"/>
        <end position="425"/>
    </location>
</feature>
<protein>
    <submittedName>
        <fullName evidence="3">Aldehyde dehydrogenase (NADP(+))</fullName>
    </submittedName>
</protein>